<feature type="compositionally biased region" description="Polar residues" evidence="1">
    <location>
        <begin position="774"/>
        <end position="783"/>
    </location>
</feature>
<accession>A0AAI9GJV4</accession>
<evidence type="ECO:0000256" key="1">
    <source>
        <dbReference type="SAM" id="MobiDB-lite"/>
    </source>
</evidence>
<dbReference type="AlphaFoldDB" id="A0AAI9GJV4"/>
<feature type="region of interest" description="Disordered" evidence="1">
    <location>
        <begin position="774"/>
        <end position="805"/>
    </location>
</feature>
<protein>
    <submittedName>
        <fullName evidence="2">Uncharacterized protein</fullName>
    </submittedName>
</protein>
<name>A0AAI9GJV4_PROST</name>
<feature type="compositionally biased region" description="Basic and acidic residues" evidence="1">
    <location>
        <begin position="785"/>
        <end position="805"/>
    </location>
</feature>
<sequence>MPISNPIIIKIIDPSRPISDTKTYLIELSNKSLYIKPIKITHNLDRVHNINLHFKICDHGKKAITVPLSNNHLIQDIDNQLKTINQTIQTGTKQAAQTELSKINVAQHNIETQTQAATEQAAQTELSKINVAQHNIETQTQAATEQTAQTELSKINVAQHSVETQTQTATEQAAQTELSKINVAQHNIETQTQAATEQAAQTELSKINVAQHNIETQTQTATEQAVQTEQSKINVAQHNIETQTQAATEQAAQTEQSKINVTQHSVETQTQTAIEQAVQTEQSKINAAQRTAETQTKSDKIDSHLSFTDDFSYEDKYEKDIGTLPEYDENFSSDEEDSFTASNSSINKKKLKSSYLEKSILINELDKIIEQLQDKNISDNKFYYLYSTLAKKLQTLNLETIVPQKLRSIEELYDYILIEQLNIRYDKIVSSRCLLSVEEPLSYKSIYDAITELHYLGKTLFKLTSTDEAKIKHLNNLNIFLKYREKMRSVSNEKAVILDLKSAQVNKIDSNKILLTKNTTHHFNTYYDDLMDFINYINECNGSPRELTKEEKEQDKVNIIKLALEQLKKYNLEDIVTTENKRKEIIQMLNDAIDNAHARGIIITKIKQKIESNISRLNTTKINKAVTLASPKMTSIQSNEKTTTTFQDKIKSPSKSENVIAVNTTKKHLKNKNTKIILNQERENELRVINGRQLSNNLKRLSEQEYLILKITREVTLSEILGENEDENKFIIKIKELGKVSNISVNIEEHKILKQLSSLPFYQNKITTYLKKSSSIGESLKTNSSKRESKDNKNKEKRGKDAEEE</sequence>
<comment type="caution">
    <text evidence="2">The sequence shown here is derived from an EMBL/GenBank/DDBJ whole genome shotgun (WGS) entry which is preliminary data.</text>
</comment>
<reference evidence="2" key="1">
    <citation type="submission" date="2024-02" db="EMBL/GenBank/DDBJ databases">
        <authorList>
            <consortium name="Clinical and Environmental Microbiology Branch: Whole genome sequencing antimicrobial resistance pathogens in the healthcare setting"/>
        </authorList>
    </citation>
    <scope>NUCLEOTIDE SEQUENCE</scope>
    <source>
        <strain evidence="2">2021GO-0154</strain>
    </source>
</reference>
<proteinExistence type="predicted"/>
<evidence type="ECO:0000313" key="2">
    <source>
        <dbReference type="EMBL" id="EMJ5135230.1"/>
    </source>
</evidence>
<gene>
    <name evidence="2" type="ORF">RG298_002980</name>
</gene>
<dbReference type="EMBL" id="ABMABF030000010">
    <property type="protein sequence ID" value="EMJ5135230.1"/>
    <property type="molecule type" value="Genomic_DNA"/>
</dbReference>
<organism evidence="2">
    <name type="scientific">Providencia stuartii</name>
    <dbReference type="NCBI Taxonomy" id="588"/>
    <lineage>
        <taxon>Bacteria</taxon>
        <taxon>Pseudomonadati</taxon>
        <taxon>Pseudomonadota</taxon>
        <taxon>Gammaproteobacteria</taxon>
        <taxon>Enterobacterales</taxon>
        <taxon>Morganellaceae</taxon>
        <taxon>Providencia</taxon>
    </lineage>
</organism>